<dbReference type="InterPro" id="IPR008972">
    <property type="entry name" value="Cupredoxin"/>
</dbReference>
<evidence type="ECO:0000256" key="2">
    <source>
        <dbReference type="SAM" id="SignalP"/>
    </source>
</evidence>
<evidence type="ECO:0000313" key="4">
    <source>
        <dbReference type="Proteomes" id="UP000327013"/>
    </source>
</evidence>
<evidence type="ECO:0000256" key="1">
    <source>
        <dbReference type="SAM" id="Phobius"/>
    </source>
</evidence>
<keyword evidence="1" id="KW-0472">Membrane</keyword>
<dbReference type="Proteomes" id="UP000327013">
    <property type="component" value="Chromosome 5"/>
</dbReference>
<dbReference type="EMBL" id="CM017325">
    <property type="protein sequence ID" value="KAE8056860.1"/>
    <property type="molecule type" value="Genomic_DNA"/>
</dbReference>
<keyword evidence="1" id="KW-1133">Transmembrane helix</keyword>
<dbReference type="OrthoDB" id="581242at2759"/>
<sequence length="186" mass="21654">MNKKLQLYVLLILSLALTCAATTYVVGGNSGWDISSDLDTWATGKTYFVGDVLGNVPIFFFRNSRRSDERKLQQLQHDQRIEILYKREHNNHVVETWYDVFYIWKQVILPWGDEAASRCRKQSSIFSSQSTSASIWGYSSSTAFYEDQRSYFERGYAWGMAYSYISFSRFYGYCLMGGADMNIYLR</sequence>
<keyword evidence="2" id="KW-0732">Signal</keyword>
<evidence type="ECO:0000313" key="3">
    <source>
        <dbReference type="EMBL" id="KAE8056860.1"/>
    </source>
</evidence>
<protein>
    <recommendedName>
        <fullName evidence="5">Phytocyanin domain-containing protein</fullName>
    </recommendedName>
</protein>
<evidence type="ECO:0008006" key="5">
    <source>
        <dbReference type="Google" id="ProtNLM"/>
    </source>
</evidence>
<gene>
    <name evidence="3" type="ORF">FH972_013596</name>
</gene>
<dbReference type="Gene3D" id="2.60.40.420">
    <property type="entry name" value="Cupredoxins - blue copper proteins"/>
    <property type="match status" value="1"/>
</dbReference>
<keyword evidence="1" id="KW-0812">Transmembrane</keyword>
<accession>A0A5N6R7G4</accession>
<dbReference type="SUPFAM" id="SSF49503">
    <property type="entry name" value="Cupredoxins"/>
    <property type="match status" value="1"/>
</dbReference>
<reference evidence="3 4" key="1">
    <citation type="submission" date="2019-06" db="EMBL/GenBank/DDBJ databases">
        <title>A chromosomal-level reference genome of Carpinus fangiana (Coryloideae, Betulaceae).</title>
        <authorList>
            <person name="Yang X."/>
            <person name="Wang Z."/>
            <person name="Zhang L."/>
            <person name="Hao G."/>
            <person name="Liu J."/>
            <person name="Yang Y."/>
        </authorList>
    </citation>
    <scope>NUCLEOTIDE SEQUENCE [LARGE SCALE GENOMIC DNA]</scope>
    <source>
        <strain evidence="3">Cfa_2016G</strain>
        <tissue evidence="3">Leaf</tissue>
    </source>
</reference>
<feature type="chain" id="PRO_5024376284" description="Phytocyanin domain-containing protein" evidence="2">
    <location>
        <begin position="22"/>
        <end position="186"/>
    </location>
</feature>
<feature type="transmembrane region" description="Helical" evidence="1">
    <location>
        <begin position="44"/>
        <end position="61"/>
    </location>
</feature>
<organism evidence="3 4">
    <name type="scientific">Carpinus fangiana</name>
    <dbReference type="NCBI Taxonomy" id="176857"/>
    <lineage>
        <taxon>Eukaryota</taxon>
        <taxon>Viridiplantae</taxon>
        <taxon>Streptophyta</taxon>
        <taxon>Embryophyta</taxon>
        <taxon>Tracheophyta</taxon>
        <taxon>Spermatophyta</taxon>
        <taxon>Magnoliopsida</taxon>
        <taxon>eudicotyledons</taxon>
        <taxon>Gunneridae</taxon>
        <taxon>Pentapetalae</taxon>
        <taxon>rosids</taxon>
        <taxon>fabids</taxon>
        <taxon>Fagales</taxon>
        <taxon>Betulaceae</taxon>
        <taxon>Carpinus</taxon>
    </lineage>
</organism>
<proteinExistence type="predicted"/>
<feature type="signal peptide" evidence="2">
    <location>
        <begin position="1"/>
        <end position="21"/>
    </location>
</feature>
<name>A0A5N6R7G4_9ROSI</name>
<dbReference type="AlphaFoldDB" id="A0A5N6R7G4"/>
<keyword evidence="4" id="KW-1185">Reference proteome</keyword>